<dbReference type="Pfam" id="PF04784">
    <property type="entry name" value="DUF547"/>
    <property type="match status" value="1"/>
</dbReference>
<dbReference type="RefSeq" id="WP_144256998.1">
    <property type="nucleotide sequence ID" value="NZ_VJZT01000013.1"/>
</dbReference>
<dbReference type="EMBL" id="VJZT01000013">
    <property type="protein sequence ID" value="TRX37505.1"/>
    <property type="molecule type" value="Genomic_DNA"/>
</dbReference>
<accession>A0A553DXP6</accession>
<keyword evidence="3" id="KW-1185">Reference proteome</keyword>
<name>A0A553DXP6_9FLAO</name>
<gene>
    <name evidence="2" type="ORF">FNW21_12030</name>
</gene>
<dbReference type="PANTHER" id="PTHR46361">
    <property type="entry name" value="ELECTRON CARRIER/ PROTEIN DISULFIDE OXIDOREDUCTASE"/>
    <property type="match status" value="1"/>
</dbReference>
<proteinExistence type="predicted"/>
<dbReference type="PANTHER" id="PTHR46361:SF3">
    <property type="entry name" value="ELECTRON CARRIER_ PROTEIN DISULFIDE OXIDOREDUCTASE"/>
    <property type="match status" value="1"/>
</dbReference>
<dbReference type="OrthoDB" id="526867at2"/>
<evidence type="ECO:0000259" key="1">
    <source>
        <dbReference type="Pfam" id="PF04784"/>
    </source>
</evidence>
<sequence length="227" mass="26543">MENYHITLSEKMLLKARLGEDSVALRRELYYTRLKNLDTSLNTDDLKKTFWINIYKAFYLIMISEQTNPSLIYKQKRIKVAKNTLSLNDIEHGILRKCKFKIGFGYITNPFYSNFIKKLAVKKVDYRIHFALFSSNSDYFPFDFYNVTDVDKQLALVTKSFIKSDTAVENESKNVFVSKYLLYYINDFGGFNGVKRLIGKTLNKDLNAYTLKFKFGSLTSKTLDYSL</sequence>
<reference evidence="2 3" key="1">
    <citation type="submission" date="2019-07" db="EMBL/GenBank/DDBJ databases">
        <title>Novel species of Flavobacterium.</title>
        <authorList>
            <person name="Liu Q."/>
            <person name="Xin Y.-H."/>
        </authorList>
    </citation>
    <scope>NUCLEOTIDE SEQUENCE [LARGE SCALE GENOMIC DNA]</scope>
    <source>
        <strain evidence="2 3">LB1R34</strain>
    </source>
</reference>
<dbReference type="AlphaFoldDB" id="A0A553DXP6"/>
<comment type="caution">
    <text evidence="2">The sequence shown here is derived from an EMBL/GenBank/DDBJ whole genome shotgun (WGS) entry which is preliminary data.</text>
</comment>
<dbReference type="InterPro" id="IPR006869">
    <property type="entry name" value="DUF547"/>
</dbReference>
<organism evidence="2 3">
    <name type="scientific">Flavobacterium restrictum</name>
    <dbReference type="NCBI Taxonomy" id="2594428"/>
    <lineage>
        <taxon>Bacteria</taxon>
        <taxon>Pseudomonadati</taxon>
        <taxon>Bacteroidota</taxon>
        <taxon>Flavobacteriia</taxon>
        <taxon>Flavobacteriales</taxon>
        <taxon>Flavobacteriaceae</taxon>
        <taxon>Flavobacterium</taxon>
    </lineage>
</organism>
<dbReference type="Proteomes" id="UP000316371">
    <property type="component" value="Unassembled WGS sequence"/>
</dbReference>
<evidence type="ECO:0000313" key="3">
    <source>
        <dbReference type="Proteomes" id="UP000316371"/>
    </source>
</evidence>
<feature type="domain" description="DUF547" evidence="1">
    <location>
        <begin position="44"/>
        <end position="162"/>
    </location>
</feature>
<evidence type="ECO:0000313" key="2">
    <source>
        <dbReference type="EMBL" id="TRX37505.1"/>
    </source>
</evidence>
<protein>
    <submittedName>
        <fullName evidence="2">DUF547 domain-containing protein</fullName>
    </submittedName>
</protein>